<dbReference type="InterPro" id="IPR016036">
    <property type="entry name" value="Malonyl_transacylase_ACP-bd"/>
</dbReference>
<evidence type="ECO:0000256" key="17">
    <source>
        <dbReference type="ARBA" id="ARBA00073623"/>
    </source>
</evidence>
<dbReference type="OrthoDB" id="9778690at2"/>
<dbReference type="Gene3D" id="1.10.1200.10">
    <property type="entry name" value="ACP-like"/>
    <property type="match status" value="1"/>
</dbReference>
<dbReference type="SMART" id="SM00825">
    <property type="entry name" value="PKS_KS"/>
    <property type="match status" value="1"/>
</dbReference>
<evidence type="ECO:0000256" key="5">
    <source>
        <dbReference type="ARBA" id="ARBA00022679"/>
    </source>
</evidence>
<protein>
    <recommendedName>
        <fullName evidence="17">Phenolphthiocerol/phthiocerol polyketide synthase subunit E</fullName>
        <ecNumber evidence="16">2.3.1.292</ecNumber>
    </recommendedName>
    <alternativeName>
        <fullName evidence="19">(Phenol)carboxyphthiodiolenone synthase subunit E</fullName>
    </alternativeName>
    <alternativeName>
        <fullName evidence="20">Beta-ketoacyl-acyl-carrier-protein synthase I</fullName>
    </alternativeName>
    <alternativeName>
        <fullName evidence="18">Phthiocerol synthesis polyketide synthase type I PpsE</fullName>
    </alternativeName>
</protein>
<dbReference type="CDD" id="cd00833">
    <property type="entry name" value="PKS"/>
    <property type="match status" value="1"/>
</dbReference>
<comment type="cofactor">
    <cofactor evidence="2">
        <name>pantetheine 4'-phosphate</name>
        <dbReference type="ChEBI" id="CHEBI:47942"/>
    </cofactor>
</comment>
<dbReference type="InterPro" id="IPR020841">
    <property type="entry name" value="PKS_Beta-ketoAc_synthase_dom"/>
</dbReference>
<comment type="function">
    <text evidence="15">Part of the PpsABCDE complex involved in the biosynthesis of the lipid core common to phthiocerols and phenolphthiocerols by successive additions of malonyl-CoA or methylmalonyl-CoA extender units. PpsA can accept as substrate the activated forms of either icosanoyl (C20), docosanoyl (C22) or lignoceroyl (C24) groups from FadD26, or a (4-hydroxyphenyl)-C17 or (4-hydroxyphenyl)-C19 fatty acyl from FadD29. PpsA initiates the biosynthesis and extends its substrate using a malonyl-CoA extender unit. The PpsB and PpsC proteins add the second and third malonyl-CoA extender units. PpsD adds an (R)-methylmalonyl unit and PpsE adds a second (R)-methylmalonyl unit. The incorporation of the methylmalonyl units results in formation of two branched methyl groups in the elongated product.</text>
</comment>
<evidence type="ECO:0000256" key="13">
    <source>
        <dbReference type="ARBA" id="ARBA00052119"/>
    </source>
</evidence>
<evidence type="ECO:0000256" key="11">
    <source>
        <dbReference type="ARBA" id="ARBA00050973"/>
    </source>
</evidence>
<dbReference type="Pfam" id="PF00109">
    <property type="entry name" value="ketoacyl-synt"/>
    <property type="match status" value="1"/>
</dbReference>
<keyword evidence="10" id="KW-0511">Multifunctional enzyme</keyword>
<keyword evidence="9" id="KW-0443">Lipid metabolism</keyword>
<keyword evidence="24" id="KW-1185">Reference proteome</keyword>
<dbReference type="InterPro" id="IPR032821">
    <property type="entry name" value="PKS_assoc"/>
</dbReference>
<dbReference type="InterPro" id="IPR050091">
    <property type="entry name" value="PKS_NRPS_Biosynth_Enz"/>
</dbReference>
<dbReference type="PANTHER" id="PTHR43775">
    <property type="entry name" value="FATTY ACID SYNTHASE"/>
    <property type="match status" value="1"/>
</dbReference>
<dbReference type="PANTHER" id="PTHR43775:SF51">
    <property type="entry name" value="INACTIVE PHENOLPHTHIOCEROL SYNTHESIS POLYKETIDE SYNTHASE TYPE I PKS1-RELATED"/>
    <property type="match status" value="1"/>
</dbReference>
<dbReference type="SUPFAM" id="SSF51735">
    <property type="entry name" value="NAD(P)-binding Rossmann-fold domains"/>
    <property type="match status" value="2"/>
</dbReference>
<evidence type="ECO:0000313" key="24">
    <source>
        <dbReference type="Proteomes" id="UP000198781"/>
    </source>
</evidence>
<dbReference type="PROSITE" id="PS52004">
    <property type="entry name" value="KS3_2"/>
    <property type="match status" value="1"/>
</dbReference>
<dbReference type="Gene3D" id="3.30.70.3290">
    <property type="match status" value="1"/>
</dbReference>
<dbReference type="Proteomes" id="UP000198781">
    <property type="component" value="Unassembled WGS sequence"/>
</dbReference>
<evidence type="ECO:0000259" key="22">
    <source>
        <dbReference type="PROSITE" id="PS52004"/>
    </source>
</evidence>
<dbReference type="SUPFAM" id="SSF55048">
    <property type="entry name" value="Probable ACP-binding domain of malonyl-CoA ACP transacylase"/>
    <property type="match status" value="1"/>
</dbReference>
<dbReference type="Gene3D" id="3.40.50.720">
    <property type="entry name" value="NAD(P)-binding Rossmann-like Domain"/>
    <property type="match status" value="1"/>
</dbReference>
<evidence type="ECO:0000256" key="9">
    <source>
        <dbReference type="ARBA" id="ARBA00023098"/>
    </source>
</evidence>
<dbReference type="InterPro" id="IPR014031">
    <property type="entry name" value="Ketoacyl_synth_C"/>
</dbReference>
<dbReference type="Pfam" id="PF16197">
    <property type="entry name" value="KAsynt_C_assoc"/>
    <property type="match status" value="1"/>
</dbReference>
<dbReference type="Gene3D" id="3.40.47.10">
    <property type="match status" value="1"/>
</dbReference>
<dbReference type="EC" id="2.3.1.292" evidence="16"/>
<comment type="catalytic activity">
    <reaction evidence="11">
        <text>17-(4-hydroxyphenyl)heptadecanoyl-[(phenol)carboxyphthiodiolenone synthase] + 2 (S)-methylmalonyl-CoA + 3 malonyl-CoA + 5 NADPH + 10 H(+) = C35-(phenol)carboxyphthiodiolenone-[(phenol)carboxyphthiodiolenone synthase] + 5 CO2 + 5 NADP(+) + 5 CoA + 2 H2O</text>
        <dbReference type="Rhea" id="RHEA:57756"/>
        <dbReference type="Rhea" id="RHEA-COMP:14272"/>
        <dbReference type="Rhea" id="RHEA-COMP:14989"/>
        <dbReference type="ChEBI" id="CHEBI:15377"/>
        <dbReference type="ChEBI" id="CHEBI:15378"/>
        <dbReference type="ChEBI" id="CHEBI:16526"/>
        <dbReference type="ChEBI" id="CHEBI:57287"/>
        <dbReference type="ChEBI" id="CHEBI:57327"/>
        <dbReference type="ChEBI" id="CHEBI:57384"/>
        <dbReference type="ChEBI" id="CHEBI:57783"/>
        <dbReference type="ChEBI" id="CHEBI:58349"/>
        <dbReference type="ChEBI" id="CHEBI:133300"/>
        <dbReference type="ChEBI" id="CHEBI:142259"/>
        <dbReference type="EC" id="2.3.1.292"/>
    </reaction>
</comment>
<evidence type="ECO:0000256" key="7">
    <source>
        <dbReference type="ARBA" id="ARBA00022857"/>
    </source>
</evidence>
<dbReference type="SMART" id="SM00822">
    <property type="entry name" value="PKS_KR"/>
    <property type="match status" value="1"/>
</dbReference>
<comment type="catalytic activity">
    <reaction evidence="13">
        <text>docosanoyl-[(phenol)carboxyphthiodiolenone synthase] + 2 (S)-methylmalonyl-CoA + 3 malonyl-CoA + 5 NADPH + 10 H(+) = C34-carboxyphthiodiolenone-[(phenol)carboxyphthiodiolenone synthase] + 5 CO2 + 5 NADP(+) + 5 CoA + 2 H2O</text>
        <dbReference type="Rhea" id="RHEA:57752"/>
        <dbReference type="Rhea" id="RHEA-COMP:14987"/>
        <dbReference type="Rhea" id="RHEA-COMP:14988"/>
        <dbReference type="ChEBI" id="CHEBI:15377"/>
        <dbReference type="ChEBI" id="CHEBI:15378"/>
        <dbReference type="ChEBI" id="CHEBI:16526"/>
        <dbReference type="ChEBI" id="CHEBI:57287"/>
        <dbReference type="ChEBI" id="CHEBI:57327"/>
        <dbReference type="ChEBI" id="CHEBI:57384"/>
        <dbReference type="ChEBI" id="CHEBI:57783"/>
        <dbReference type="ChEBI" id="CHEBI:58349"/>
        <dbReference type="ChEBI" id="CHEBI:142237"/>
        <dbReference type="ChEBI" id="CHEBI:142238"/>
        <dbReference type="EC" id="2.3.1.292"/>
    </reaction>
</comment>
<dbReference type="InterPro" id="IPR001227">
    <property type="entry name" value="Ac_transferase_dom_sf"/>
</dbReference>
<dbReference type="Gene3D" id="3.40.366.10">
    <property type="entry name" value="Malonyl-Coenzyme A Acyl Carrier Protein, domain 2"/>
    <property type="match status" value="1"/>
</dbReference>
<evidence type="ECO:0000256" key="6">
    <source>
        <dbReference type="ARBA" id="ARBA00022832"/>
    </source>
</evidence>
<dbReference type="PROSITE" id="PS00012">
    <property type="entry name" value="PHOSPHOPANTETHEINE"/>
    <property type="match status" value="1"/>
</dbReference>
<keyword evidence="6" id="KW-0276">Fatty acid metabolism</keyword>
<sequence>MPSTQPHPEWTGIEIAIVGMAGRFPGADDVDAFWRQIKTGAEAVQRFSDGSLRQRGVPQSLLDDPDYVKAGVPFKGADEFDAGLFGYTPREAEQLDPQQRVFLECAWAALEHAGCDTQRWPGKVGVYAGEGPHLYLIRHLLPAFGLEQNTGIAELLGLLSANASSSLCTRVAYKLDLCGPAVTVQTACSTSLVAVHTACQALLGQDCDMALAGGVWLNLLQEDGYRYQPGAILSPDGHCRAFDARAGGTVIGSGCGIVVLKRLEDALRDGDTVHAVIKGSAMNNDGSDKVGFTAPSVNGQAEVIRAAQLIAGVAADTIGYVEAHGTGTVLGDPIEVAALTQAFRADTERKGFCALGSAKTHIGHLDAAAGVAGLIRAVLALKHRTLPPSLHFEQPNPAIDFANSPFYVNAAAQPWPRSGVPRRAGVSSFGIGGTNVHVVLEEAPAMPARMQSVAGWHVLPMSAQSPLALQQAANALGKYLIAQVDTPLADVAFTLQAGRRAFPLRAAIVSDSTASAAQGLVNSEELFRHPVRSPEAPPSVVFLLPGGGTQHANMGQDLYRNEPVFREEVDRCFQVLQQSEGLDLLPLLYPTDGGEAAADARLARIEFTQPALFVVEYAMARLWMSRGVQPSLLLGHSLGEYVAACLAGVFALEDALHLVALRGRLMQSLPTGAMTAIALPEAELAPFVVAGCDIAAVNGAQLCVLAGPLKAIEAAEQALLAHQHFPRRLHVEVASHSAMTEGIAVALQQAVSAVPRQAPRIPFLSNVTGQTITAEQATDPNYWARHLRGTVRFADGLDVVFKTPGRVLLEVGPGETLSGLARQHPSAHTAAGIWSSQAHPQQRAHNERHMAQTLAGLWCAGVAIDWAAFHPPGQRHRLALPGYAFQRRRYWVDAPAAGKPFASTKPVAIDSFYLPGWETVPPIEATVAKARAGACTLVLGDQGEFCESLMQAIRKRSARGHAVVLVEMGTASHPIGPLHHVVRANHRADHAQMLARVQAAHGPVAEIHHLWALDAAPGSSDAVLERGYFSVLALVQALNDAAPNRESPLALRVIASRMADVSGADPLCPENSMLVALCKVIGQEYPHIDCRATDLVLPSVGASDAWLVRELVADAQRRRDDPVRAYRGRKVWRPAYAPLPRTDLAAPSRFRSRGVYLITGGLGGVGLAVAKHLAEHWQARLVLLGRTPVPAPEEWDALIADIAQPSELRLKLAQLKDLQALGGEVLTLAADVADPAQMLVAVSQARQRFGPLNGVIHAAGYANSGMMAQRSAAAAQAVFAPKLGGTQALLAAVRGEPLDFVLLCSSISSMAGGLGMSDYAAANAYLDAVAALEQRSGFPVVSVNWDAWRDLGMAAGLVLPHGVGMDGPEGARALERIVNGPAHAQVVISTTNLMQRLGDIDNGMLELIESTPGANGRPARSRHPRPVLQTAYVAPDGDLEVALAEVWQDMLGMDRVGVHDNLFELGGDSLLAIQLLARVRKAYAVELHPASFFKAPTLGALALLVEARLIDDIECSTAAADTDADAAPNSLSAAA</sequence>
<dbReference type="SMART" id="SM00823">
    <property type="entry name" value="PKS_PP"/>
    <property type="match status" value="1"/>
</dbReference>
<dbReference type="GO" id="GO:0004315">
    <property type="term" value="F:3-oxoacyl-[acyl-carrier-protein] synthase activity"/>
    <property type="evidence" value="ECO:0007669"/>
    <property type="project" value="InterPro"/>
</dbReference>
<name>A0A1G7FJH7_9BURK</name>
<dbReference type="Gene3D" id="3.30.70.250">
    <property type="entry name" value="Malonyl-CoA ACP transacylase, ACP-binding"/>
    <property type="match status" value="1"/>
</dbReference>
<keyword evidence="5 23" id="KW-0808">Transferase</keyword>
<evidence type="ECO:0000256" key="1">
    <source>
        <dbReference type="ARBA" id="ARBA00001937"/>
    </source>
</evidence>
<evidence type="ECO:0000256" key="3">
    <source>
        <dbReference type="ARBA" id="ARBA00022450"/>
    </source>
</evidence>
<dbReference type="InterPro" id="IPR036736">
    <property type="entry name" value="ACP-like_sf"/>
</dbReference>
<evidence type="ECO:0000256" key="18">
    <source>
        <dbReference type="ARBA" id="ARBA00075053"/>
    </source>
</evidence>
<keyword evidence="3" id="KW-0596">Phosphopantetheine</keyword>
<evidence type="ECO:0000256" key="15">
    <source>
        <dbReference type="ARBA" id="ARBA00058455"/>
    </source>
</evidence>
<dbReference type="SUPFAM" id="SSF47336">
    <property type="entry name" value="ACP-like"/>
    <property type="match status" value="1"/>
</dbReference>
<evidence type="ECO:0000256" key="8">
    <source>
        <dbReference type="ARBA" id="ARBA00023002"/>
    </source>
</evidence>
<evidence type="ECO:0000256" key="4">
    <source>
        <dbReference type="ARBA" id="ARBA00022553"/>
    </source>
</evidence>
<dbReference type="InterPro" id="IPR036291">
    <property type="entry name" value="NAD(P)-bd_dom_sf"/>
</dbReference>
<dbReference type="SMART" id="SM00827">
    <property type="entry name" value="PKS_AT"/>
    <property type="match status" value="1"/>
</dbReference>
<dbReference type="PROSITE" id="PS00606">
    <property type="entry name" value="KS3_1"/>
    <property type="match status" value="1"/>
</dbReference>
<dbReference type="PROSITE" id="PS50075">
    <property type="entry name" value="CARRIER"/>
    <property type="match status" value="1"/>
</dbReference>
<keyword evidence="4" id="KW-0597">Phosphoprotein</keyword>
<dbReference type="GO" id="GO:0034081">
    <property type="term" value="C:polyketide synthase complex"/>
    <property type="evidence" value="ECO:0007669"/>
    <property type="project" value="UniProtKB-ARBA"/>
</dbReference>
<proteinExistence type="predicted"/>
<dbReference type="RefSeq" id="WP_092746181.1">
    <property type="nucleotide sequence ID" value="NZ_FMZC01000032.1"/>
</dbReference>
<dbReference type="InterPro" id="IPR018201">
    <property type="entry name" value="Ketoacyl_synth_AS"/>
</dbReference>
<dbReference type="InterPro" id="IPR009081">
    <property type="entry name" value="PP-bd_ACP"/>
</dbReference>
<feature type="domain" description="Ketosynthase family 3 (KS3)" evidence="22">
    <location>
        <begin position="12"/>
        <end position="442"/>
    </location>
</feature>
<dbReference type="Pfam" id="PF08659">
    <property type="entry name" value="KR"/>
    <property type="match status" value="1"/>
</dbReference>
<dbReference type="CDD" id="cd08953">
    <property type="entry name" value="KR_2_SDR_x"/>
    <property type="match status" value="1"/>
</dbReference>
<dbReference type="InterPro" id="IPR006162">
    <property type="entry name" value="Ppantetheine_attach_site"/>
</dbReference>
<evidence type="ECO:0000313" key="23">
    <source>
        <dbReference type="EMBL" id="SDE76064.1"/>
    </source>
</evidence>
<dbReference type="InterPro" id="IPR013968">
    <property type="entry name" value="PKS_KR"/>
</dbReference>
<accession>A0A1G7FJH7</accession>
<comment type="catalytic activity">
    <reaction evidence="14">
        <text>icosanoyl-[(phenol)carboxyphthiodiolenone synthase] + 2 (S)-methylmalonyl-CoA + 3 malonyl-CoA + 5 NADPH + 10 H(+) = C32-carboxyphthiodiolenone-[(phenol)carboxyphthiodiolenone synthase] + 5 CO2 + 5 NADP(+) + 5 CoA + 2 H2O</text>
        <dbReference type="Rhea" id="RHEA:57748"/>
        <dbReference type="Rhea" id="RHEA-COMP:14985"/>
        <dbReference type="Rhea" id="RHEA-COMP:14986"/>
        <dbReference type="ChEBI" id="CHEBI:15377"/>
        <dbReference type="ChEBI" id="CHEBI:15378"/>
        <dbReference type="ChEBI" id="CHEBI:16526"/>
        <dbReference type="ChEBI" id="CHEBI:57287"/>
        <dbReference type="ChEBI" id="CHEBI:57327"/>
        <dbReference type="ChEBI" id="CHEBI:57384"/>
        <dbReference type="ChEBI" id="CHEBI:57783"/>
        <dbReference type="ChEBI" id="CHEBI:58349"/>
        <dbReference type="ChEBI" id="CHEBI:87848"/>
        <dbReference type="ChEBI" id="CHEBI:142236"/>
        <dbReference type="EC" id="2.3.1.292"/>
    </reaction>
</comment>
<dbReference type="SUPFAM" id="SSF52151">
    <property type="entry name" value="FabD/lysophospholipase-like"/>
    <property type="match status" value="1"/>
</dbReference>
<evidence type="ECO:0000256" key="2">
    <source>
        <dbReference type="ARBA" id="ARBA00001957"/>
    </source>
</evidence>
<dbReference type="EMBL" id="FMZC01000032">
    <property type="protein sequence ID" value="SDE76064.1"/>
    <property type="molecule type" value="Genomic_DNA"/>
</dbReference>
<dbReference type="InterPro" id="IPR020806">
    <property type="entry name" value="PKS_PP-bd"/>
</dbReference>
<dbReference type="Pfam" id="PF02801">
    <property type="entry name" value="Ketoacyl-synt_C"/>
    <property type="match status" value="1"/>
</dbReference>
<evidence type="ECO:0000259" key="21">
    <source>
        <dbReference type="PROSITE" id="PS50075"/>
    </source>
</evidence>
<dbReference type="SUPFAM" id="SSF53901">
    <property type="entry name" value="Thiolase-like"/>
    <property type="match status" value="1"/>
</dbReference>
<dbReference type="Pfam" id="PF00698">
    <property type="entry name" value="Acyl_transf_1"/>
    <property type="match status" value="1"/>
</dbReference>
<gene>
    <name evidence="23" type="ORF">SAMN05192589_1322</name>
</gene>
<dbReference type="InterPro" id="IPR014043">
    <property type="entry name" value="Acyl_transferase_dom"/>
</dbReference>
<keyword evidence="8" id="KW-0560">Oxidoreductase</keyword>
<dbReference type="STRING" id="187868.SAMN05192589_1322"/>
<dbReference type="FunFam" id="3.40.47.10:FF:000042">
    <property type="entry name" value="Polyketide synthase Pks13"/>
    <property type="match status" value="1"/>
</dbReference>
<comment type="cofactor">
    <cofactor evidence="1">
        <name>NADP(+)</name>
        <dbReference type="ChEBI" id="CHEBI:58349"/>
    </cofactor>
</comment>
<organism evidence="23 24">
    <name type="scientific">Paracidovorax valerianellae</name>
    <dbReference type="NCBI Taxonomy" id="187868"/>
    <lineage>
        <taxon>Bacteria</taxon>
        <taxon>Pseudomonadati</taxon>
        <taxon>Pseudomonadota</taxon>
        <taxon>Betaproteobacteria</taxon>
        <taxon>Burkholderiales</taxon>
        <taxon>Comamonadaceae</taxon>
        <taxon>Paracidovorax</taxon>
    </lineage>
</organism>
<dbReference type="Pfam" id="PF00550">
    <property type="entry name" value="PP-binding"/>
    <property type="match status" value="1"/>
</dbReference>
<feature type="domain" description="Carrier" evidence="21">
    <location>
        <begin position="1434"/>
        <end position="1509"/>
    </location>
</feature>
<dbReference type="GO" id="GO:0016491">
    <property type="term" value="F:oxidoreductase activity"/>
    <property type="evidence" value="ECO:0007669"/>
    <property type="project" value="UniProtKB-KW"/>
</dbReference>
<evidence type="ECO:0000256" key="10">
    <source>
        <dbReference type="ARBA" id="ARBA00023268"/>
    </source>
</evidence>
<dbReference type="InterPro" id="IPR016039">
    <property type="entry name" value="Thiolase-like"/>
</dbReference>
<evidence type="ECO:0000256" key="20">
    <source>
        <dbReference type="ARBA" id="ARBA00084020"/>
    </source>
</evidence>
<evidence type="ECO:0000256" key="14">
    <source>
        <dbReference type="ARBA" id="ARBA00052745"/>
    </source>
</evidence>
<evidence type="ECO:0000256" key="19">
    <source>
        <dbReference type="ARBA" id="ARBA00078169"/>
    </source>
</evidence>
<reference evidence="23 24" key="1">
    <citation type="submission" date="2016-10" db="EMBL/GenBank/DDBJ databases">
        <authorList>
            <person name="de Groot N.N."/>
        </authorList>
    </citation>
    <scope>NUCLEOTIDE SEQUENCE [LARGE SCALE GENOMIC DNA]</scope>
    <source>
        <strain evidence="23 24">DSM 16619</strain>
    </source>
</reference>
<evidence type="ECO:0000256" key="12">
    <source>
        <dbReference type="ARBA" id="ARBA00051971"/>
    </source>
</evidence>
<dbReference type="GO" id="GO:0031177">
    <property type="term" value="F:phosphopantetheine binding"/>
    <property type="evidence" value="ECO:0007669"/>
    <property type="project" value="InterPro"/>
</dbReference>
<dbReference type="GO" id="GO:0006633">
    <property type="term" value="P:fatty acid biosynthetic process"/>
    <property type="evidence" value="ECO:0007669"/>
    <property type="project" value="InterPro"/>
</dbReference>
<dbReference type="GO" id="GO:0004312">
    <property type="term" value="F:fatty acid synthase activity"/>
    <property type="evidence" value="ECO:0007669"/>
    <property type="project" value="TreeGrafter"/>
</dbReference>
<evidence type="ECO:0000256" key="16">
    <source>
        <dbReference type="ARBA" id="ARBA00066974"/>
    </source>
</evidence>
<dbReference type="InterPro" id="IPR014030">
    <property type="entry name" value="Ketoacyl_synth_N"/>
</dbReference>
<keyword evidence="7" id="KW-0521">NADP</keyword>
<dbReference type="InterPro" id="IPR057326">
    <property type="entry name" value="KR_dom"/>
</dbReference>
<dbReference type="InterPro" id="IPR016035">
    <property type="entry name" value="Acyl_Trfase/lysoPLipase"/>
</dbReference>
<dbReference type="FunFam" id="1.10.1200.10:FF:000005">
    <property type="entry name" value="Nonribosomal peptide synthetase 1"/>
    <property type="match status" value="1"/>
</dbReference>
<comment type="catalytic activity">
    <reaction evidence="12">
        <text>19-(4-hydroxyphenyl)nonadecanoyl-[(phenol)carboxyphthiodiolenone synthase] + 2 (S)-methylmalonyl-CoA + 3 malonyl-CoA + 5 NADPH + 10 H(+) = C37-(phenol)carboxyphthiodiolenone-[(phenol)carboxyphthiodiolenone synthase] + 5 CO2 + 5 NADP(+) + 5 CoA + 2 H2O</text>
        <dbReference type="Rhea" id="RHEA:57760"/>
        <dbReference type="Rhea" id="RHEA-COMP:14273"/>
        <dbReference type="Rhea" id="RHEA-COMP:14990"/>
        <dbReference type="ChEBI" id="CHEBI:15377"/>
        <dbReference type="ChEBI" id="CHEBI:15378"/>
        <dbReference type="ChEBI" id="CHEBI:16526"/>
        <dbReference type="ChEBI" id="CHEBI:57287"/>
        <dbReference type="ChEBI" id="CHEBI:57327"/>
        <dbReference type="ChEBI" id="CHEBI:57384"/>
        <dbReference type="ChEBI" id="CHEBI:57783"/>
        <dbReference type="ChEBI" id="CHEBI:58349"/>
        <dbReference type="ChEBI" id="CHEBI:133301"/>
        <dbReference type="ChEBI" id="CHEBI:142260"/>
        <dbReference type="EC" id="2.3.1.292"/>
    </reaction>
</comment>